<dbReference type="Gene3D" id="3.40.50.300">
    <property type="entry name" value="P-loop containing nucleotide triphosphate hydrolases"/>
    <property type="match status" value="1"/>
</dbReference>
<dbReference type="Gene3D" id="3.40.1390.20">
    <property type="entry name" value="HprK N-terminal domain-like"/>
    <property type="match status" value="1"/>
</dbReference>
<accession>A0ABD3MCD8</accession>
<dbReference type="EMBL" id="JALLBG020000237">
    <property type="protein sequence ID" value="KAL3758175.1"/>
    <property type="molecule type" value="Genomic_DNA"/>
</dbReference>
<dbReference type="PANTHER" id="PTHR21343:SF8">
    <property type="entry name" value="DRTGG DOMAIN-CONTAINING PROTEIN"/>
    <property type="match status" value="1"/>
</dbReference>
<dbReference type="SUPFAM" id="SSF52540">
    <property type="entry name" value="P-loop containing nucleoside triphosphate hydrolases"/>
    <property type="match status" value="1"/>
</dbReference>
<reference evidence="2 3" key="1">
    <citation type="submission" date="2024-10" db="EMBL/GenBank/DDBJ databases">
        <title>Updated reference genomes for cyclostephanoid diatoms.</title>
        <authorList>
            <person name="Roberts W.R."/>
            <person name="Alverson A.J."/>
        </authorList>
    </citation>
    <scope>NUCLEOTIDE SEQUENCE [LARGE SCALE GENOMIC DNA]</scope>
    <source>
        <strain evidence="2 3">AJA232-27</strain>
    </source>
</reference>
<dbReference type="Pfam" id="PF13500">
    <property type="entry name" value="AAA_26"/>
    <property type="match status" value="1"/>
</dbReference>
<dbReference type="CDD" id="cd03109">
    <property type="entry name" value="DTBS"/>
    <property type="match status" value="1"/>
</dbReference>
<sequence length="512" mass="56054">MQRLILTAAAAPNFAVTTSSSRVALRRRAIIDRQLSDYPAAAAAGNITSSTSTSSTTNTGRQRPIYVAATRQHVGKTSVSLALVSHFTKRFGVANVGYMKAVGQQCLRVWEEPPPASSSLSSLKEEGHYVVVDRDVKLIRDHFQLHHLQYADMSPILIPQGYTKSYLDGQIDHDQQVADIRRAYLNIVKATTANKTELDIGGSSINKGMSITICEGTGHAGVGSVVGTGNARVAEELGADVVLVANGGLGRAFDELQLNRALFIQFGVNIAGVIINKVHPDKYDQTRKYLTKAIQQFWTGPNGEPPPPILGVVPDRPYLGCPALADIESTFGSTLLSGTNHRYRHYDVGSNLQGRSIGMNMVTTDLAAFLRTMQRQPETGRTLFICHVTRDDVILGFLSEYRRRVRREIPFQSALIICTGCDDGHMNNKIELCSEVCEMIMDSGPAGPPVLVAAGYSPAEAAKQIRTMTPKFNANDERRVSRATEHYEPYIDFDLLLERTSSMMTGRRGRAV</sequence>
<organism evidence="2 3">
    <name type="scientific">Discostella pseudostelligera</name>
    <dbReference type="NCBI Taxonomy" id="259834"/>
    <lineage>
        <taxon>Eukaryota</taxon>
        <taxon>Sar</taxon>
        <taxon>Stramenopiles</taxon>
        <taxon>Ochrophyta</taxon>
        <taxon>Bacillariophyta</taxon>
        <taxon>Coscinodiscophyceae</taxon>
        <taxon>Thalassiosirophycidae</taxon>
        <taxon>Stephanodiscales</taxon>
        <taxon>Stephanodiscaceae</taxon>
        <taxon>Discostella</taxon>
    </lineage>
</organism>
<comment type="caution">
    <text evidence="2">The sequence shown here is derived from an EMBL/GenBank/DDBJ whole genome shotgun (WGS) entry which is preliminary data.</text>
</comment>
<gene>
    <name evidence="2" type="ORF">ACHAWU_004813</name>
</gene>
<name>A0ABD3MCD8_9STRA</name>
<dbReference type="Proteomes" id="UP001530293">
    <property type="component" value="Unassembled WGS sequence"/>
</dbReference>
<dbReference type="AlphaFoldDB" id="A0ABD3MCD8"/>
<keyword evidence="3" id="KW-1185">Reference proteome</keyword>
<evidence type="ECO:0008006" key="4">
    <source>
        <dbReference type="Google" id="ProtNLM"/>
    </source>
</evidence>
<keyword evidence="1" id="KW-0315">Glutamine amidotransferase</keyword>
<proteinExistence type="predicted"/>
<protein>
    <recommendedName>
        <fullName evidence="4">DRTGG domain-containing protein</fullName>
    </recommendedName>
</protein>
<dbReference type="InterPro" id="IPR027417">
    <property type="entry name" value="P-loop_NTPase"/>
</dbReference>
<dbReference type="InterPro" id="IPR028979">
    <property type="entry name" value="Ser_kin/Pase_Hpr-like_N_sf"/>
</dbReference>
<evidence type="ECO:0000313" key="2">
    <source>
        <dbReference type="EMBL" id="KAL3758175.1"/>
    </source>
</evidence>
<evidence type="ECO:0000256" key="1">
    <source>
        <dbReference type="ARBA" id="ARBA00022962"/>
    </source>
</evidence>
<evidence type="ECO:0000313" key="3">
    <source>
        <dbReference type="Proteomes" id="UP001530293"/>
    </source>
</evidence>
<dbReference type="PANTHER" id="PTHR21343">
    <property type="entry name" value="DETHIOBIOTIN SYNTHETASE"/>
    <property type="match status" value="1"/>
</dbReference>